<dbReference type="GO" id="GO:0048046">
    <property type="term" value="C:apoplast"/>
    <property type="evidence" value="ECO:0007669"/>
    <property type="project" value="UniProtKB-SubCell"/>
</dbReference>
<comment type="subunit">
    <text evidence="2 4">Homodimer.</text>
</comment>
<evidence type="ECO:0000256" key="2">
    <source>
        <dbReference type="ARBA" id="ARBA00011738"/>
    </source>
</evidence>
<gene>
    <name evidence="6" type="ORF">POM88_024857</name>
</gene>
<comment type="function">
    <text evidence="4">Dirigent proteins impart stereoselectivity on the phenoxy radical-coupling reaction, yielding optically active lignans from two molecules of coniferyl alcohol in the biosynthesis of lignans, flavonolignans, and alkaloids and thus plays a central role in plant secondary metabolism.</text>
</comment>
<feature type="chain" id="PRO_5041780580" description="Dirigent protein" evidence="4">
    <location>
        <begin position="31"/>
        <end position="380"/>
    </location>
</feature>
<dbReference type="Proteomes" id="UP001237642">
    <property type="component" value="Unassembled WGS sequence"/>
</dbReference>
<evidence type="ECO:0000313" key="7">
    <source>
        <dbReference type="Proteomes" id="UP001237642"/>
    </source>
</evidence>
<dbReference type="InterPro" id="IPR044859">
    <property type="entry name" value="Allene_oxi_cyc_Dirigent"/>
</dbReference>
<evidence type="ECO:0000256" key="4">
    <source>
        <dbReference type="RuleBase" id="RU363099"/>
    </source>
</evidence>
<reference evidence="6" key="2">
    <citation type="submission" date="2023-05" db="EMBL/GenBank/DDBJ databases">
        <authorList>
            <person name="Schelkunov M.I."/>
        </authorList>
    </citation>
    <scope>NUCLEOTIDE SEQUENCE</scope>
    <source>
        <strain evidence="6">Hsosn_3</strain>
        <tissue evidence="6">Leaf</tissue>
    </source>
</reference>
<organism evidence="6 7">
    <name type="scientific">Heracleum sosnowskyi</name>
    <dbReference type="NCBI Taxonomy" id="360622"/>
    <lineage>
        <taxon>Eukaryota</taxon>
        <taxon>Viridiplantae</taxon>
        <taxon>Streptophyta</taxon>
        <taxon>Embryophyta</taxon>
        <taxon>Tracheophyta</taxon>
        <taxon>Spermatophyta</taxon>
        <taxon>Magnoliopsida</taxon>
        <taxon>eudicotyledons</taxon>
        <taxon>Gunneridae</taxon>
        <taxon>Pentapetalae</taxon>
        <taxon>asterids</taxon>
        <taxon>campanulids</taxon>
        <taxon>Apiales</taxon>
        <taxon>Apiaceae</taxon>
        <taxon>Apioideae</taxon>
        <taxon>apioid superclade</taxon>
        <taxon>Tordylieae</taxon>
        <taxon>Tordyliinae</taxon>
        <taxon>Heracleum</taxon>
    </lineage>
</organism>
<dbReference type="EMBL" id="JAUIZM010000006">
    <property type="protein sequence ID" value="KAK1378113.1"/>
    <property type="molecule type" value="Genomic_DNA"/>
</dbReference>
<name>A0AAD8I3M3_9APIA</name>
<dbReference type="Pfam" id="PF03018">
    <property type="entry name" value="Dirigent"/>
    <property type="match status" value="1"/>
</dbReference>
<keyword evidence="3 4" id="KW-0964">Secreted</keyword>
<feature type="region of interest" description="Disordered" evidence="5">
    <location>
        <begin position="45"/>
        <end position="71"/>
    </location>
</feature>
<proteinExistence type="inferred from homology"/>
<evidence type="ECO:0000256" key="5">
    <source>
        <dbReference type="SAM" id="MobiDB-lite"/>
    </source>
</evidence>
<comment type="caution">
    <text evidence="6">The sequence shown here is derived from an EMBL/GenBank/DDBJ whole genome shotgun (WGS) entry which is preliminary data.</text>
</comment>
<keyword evidence="4" id="KW-0732">Signal</keyword>
<keyword evidence="4" id="KW-0052">Apoplast</keyword>
<dbReference type="PANTHER" id="PTHR46215">
    <property type="entry name" value="DIRIGENT PROTEIN 24-RELATED"/>
    <property type="match status" value="1"/>
</dbReference>
<evidence type="ECO:0000256" key="1">
    <source>
        <dbReference type="ARBA" id="ARBA00010746"/>
    </source>
</evidence>
<dbReference type="InterPro" id="IPR004265">
    <property type="entry name" value="Dirigent"/>
</dbReference>
<comment type="subcellular location">
    <subcellularLocation>
        <location evidence="4">Secreted</location>
        <location evidence="4">Extracellular space</location>
        <location evidence="4">Apoplast</location>
    </subcellularLocation>
</comment>
<evidence type="ECO:0000313" key="6">
    <source>
        <dbReference type="EMBL" id="KAK1378113.1"/>
    </source>
</evidence>
<sequence length="380" mass="39236">MTKLQQRRSNIPKSTMYLLLLAIMVCCASSARILQEADPQLPVPVVQPVASDPPETDDPEEAPVVGPSTTLPSGQIPAIDAISPVTNVAPIAGPAIPLPSVPGAVVPPIPTAAPVTNVAPIATPTTTLPSGPAATAATGTNTAGHSEATLAFFMHDVLGGTHPSGRVVTGIIANSDDNGLPFSKANSQVFPINGGVPLNNINNLVNNNNVPFLAGLNGSPSSTNLHNTGNNNVVSGGNQLPFVSAGQLPAGITLQQLMFGTITVVDNELTEGHELGSSVLGKGQGFYLSSSLDGTSHTLALTTLFHSGDHDHDHVDDSISFFGIHRTGSPISEIAVIGGTGKYQHAKGYATIESLHQVDQHTTDGVETVTHFTVYLTYEV</sequence>
<dbReference type="Gene3D" id="2.40.480.10">
    <property type="entry name" value="Allene oxide cyclase-like"/>
    <property type="match status" value="1"/>
</dbReference>
<evidence type="ECO:0000256" key="3">
    <source>
        <dbReference type="ARBA" id="ARBA00022525"/>
    </source>
</evidence>
<keyword evidence="7" id="KW-1185">Reference proteome</keyword>
<dbReference type="GO" id="GO:0009699">
    <property type="term" value="P:phenylpropanoid biosynthetic process"/>
    <property type="evidence" value="ECO:0007669"/>
    <property type="project" value="UniProtKB-ARBA"/>
</dbReference>
<accession>A0AAD8I3M3</accession>
<comment type="similarity">
    <text evidence="1 4">Belongs to the plant dirigent protein family.</text>
</comment>
<feature type="signal peptide" evidence="4">
    <location>
        <begin position="1"/>
        <end position="30"/>
    </location>
</feature>
<protein>
    <recommendedName>
        <fullName evidence="4">Dirigent protein</fullName>
    </recommendedName>
</protein>
<dbReference type="PANTHER" id="PTHR46215:SF15">
    <property type="entry name" value="DIRIGENT PROTEIN 24"/>
    <property type="match status" value="1"/>
</dbReference>
<reference evidence="6" key="1">
    <citation type="submission" date="2023-02" db="EMBL/GenBank/DDBJ databases">
        <title>Genome of toxic invasive species Heracleum sosnowskyi carries increased number of genes despite the absence of recent whole-genome duplications.</title>
        <authorList>
            <person name="Schelkunov M."/>
            <person name="Shtratnikova V."/>
            <person name="Makarenko M."/>
            <person name="Klepikova A."/>
            <person name="Omelchenko D."/>
            <person name="Novikova G."/>
            <person name="Obukhova E."/>
            <person name="Bogdanov V."/>
            <person name="Penin A."/>
            <person name="Logacheva M."/>
        </authorList>
    </citation>
    <scope>NUCLEOTIDE SEQUENCE</scope>
    <source>
        <strain evidence="6">Hsosn_3</strain>
        <tissue evidence="6">Leaf</tissue>
    </source>
</reference>
<dbReference type="AlphaFoldDB" id="A0AAD8I3M3"/>